<organism evidence="1 2">
    <name type="scientific">Liparis tanakae</name>
    <name type="common">Tanaka's snailfish</name>
    <dbReference type="NCBI Taxonomy" id="230148"/>
    <lineage>
        <taxon>Eukaryota</taxon>
        <taxon>Metazoa</taxon>
        <taxon>Chordata</taxon>
        <taxon>Craniata</taxon>
        <taxon>Vertebrata</taxon>
        <taxon>Euteleostomi</taxon>
        <taxon>Actinopterygii</taxon>
        <taxon>Neopterygii</taxon>
        <taxon>Teleostei</taxon>
        <taxon>Neoteleostei</taxon>
        <taxon>Acanthomorphata</taxon>
        <taxon>Eupercaria</taxon>
        <taxon>Perciformes</taxon>
        <taxon>Cottioidei</taxon>
        <taxon>Cottales</taxon>
        <taxon>Liparidae</taxon>
        <taxon>Liparis</taxon>
    </lineage>
</organism>
<proteinExistence type="predicted"/>
<dbReference type="EMBL" id="SRLO01000619">
    <property type="protein sequence ID" value="TNN50378.1"/>
    <property type="molecule type" value="Genomic_DNA"/>
</dbReference>
<evidence type="ECO:0000313" key="1">
    <source>
        <dbReference type="EMBL" id="TNN50378.1"/>
    </source>
</evidence>
<protein>
    <submittedName>
        <fullName evidence="1">Uncharacterized protein</fullName>
    </submittedName>
</protein>
<dbReference type="AlphaFoldDB" id="A0A4Z2GA40"/>
<name>A0A4Z2GA40_9TELE</name>
<gene>
    <name evidence="1" type="ORF">EYF80_039413</name>
</gene>
<reference evidence="1 2" key="1">
    <citation type="submission" date="2019-03" db="EMBL/GenBank/DDBJ databases">
        <title>First draft genome of Liparis tanakae, snailfish: a comprehensive survey of snailfish specific genes.</title>
        <authorList>
            <person name="Kim W."/>
            <person name="Song I."/>
            <person name="Jeong J.-H."/>
            <person name="Kim D."/>
            <person name="Kim S."/>
            <person name="Ryu S."/>
            <person name="Song J.Y."/>
            <person name="Lee S.K."/>
        </authorList>
    </citation>
    <scope>NUCLEOTIDE SEQUENCE [LARGE SCALE GENOMIC DNA]</scope>
    <source>
        <tissue evidence="1">Muscle</tissue>
    </source>
</reference>
<sequence>MACSTLTYWRGDGFNGGVHGVDVHSLLCVRVEVQQSRHQVLDEAQGLTRHTLNCFHVLGGESAHNGQVLLRVFLQLLQAPGQLRLLLPVLLIRIVLIKNTLSLETML</sequence>
<keyword evidence="2" id="KW-1185">Reference proteome</keyword>
<comment type="caution">
    <text evidence="1">The sequence shown here is derived from an EMBL/GenBank/DDBJ whole genome shotgun (WGS) entry which is preliminary data.</text>
</comment>
<accession>A0A4Z2GA40</accession>
<evidence type="ECO:0000313" key="2">
    <source>
        <dbReference type="Proteomes" id="UP000314294"/>
    </source>
</evidence>
<dbReference type="Proteomes" id="UP000314294">
    <property type="component" value="Unassembled WGS sequence"/>
</dbReference>